<evidence type="ECO:0000313" key="2">
    <source>
        <dbReference type="EMBL" id="SEM75895.1"/>
    </source>
</evidence>
<dbReference type="EMBL" id="FOCT01000001">
    <property type="protein sequence ID" value="SEM75895.1"/>
    <property type="molecule type" value="Genomic_DNA"/>
</dbReference>
<gene>
    <name evidence="2" type="ORF">SAMN05216404_10176</name>
</gene>
<reference evidence="2 3" key="1">
    <citation type="submission" date="2016-10" db="EMBL/GenBank/DDBJ databases">
        <authorList>
            <person name="de Groot N.N."/>
        </authorList>
    </citation>
    <scope>NUCLEOTIDE SEQUENCE [LARGE SCALE GENOMIC DNA]</scope>
    <source>
        <strain evidence="2 3">Nl18</strain>
    </source>
</reference>
<evidence type="ECO:0000256" key="1">
    <source>
        <dbReference type="SAM" id="MobiDB-lite"/>
    </source>
</evidence>
<feature type="region of interest" description="Disordered" evidence="1">
    <location>
        <begin position="103"/>
        <end position="137"/>
    </location>
</feature>
<dbReference type="RefSeq" id="WP_074743631.1">
    <property type="nucleotide sequence ID" value="NZ_FOCT01000001.1"/>
</dbReference>
<dbReference type="AlphaFoldDB" id="A0A1H8AYW6"/>
<organism evidence="2 3">
    <name type="scientific">Nitrosospira multiformis</name>
    <dbReference type="NCBI Taxonomy" id="1231"/>
    <lineage>
        <taxon>Bacteria</taxon>
        <taxon>Pseudomonadati</taxon>
        <taxon>Pseudomonadota</taxon>
        <taxon>Betaproteobacteria</taxon>
        <taxon>Nitrosomonadales</taxon>
        <taxon>Nitrosomonadaceae</taxon>
        <taxon>Nitrosospira</taxon>
    </lineage>
</organism>
<dbReference type="Proteomes" id="UP000183898">
    <property type="component" value="Unassembled WGS sequence"/>
</dbReference>
<accession>A0A1H8AYW6</accession>
<proteinExistence type="predicted"/>
<name>A0A1H8AYW6_9PROT</name>
<sequence>MEKVLEVLDVELFVLENHPPKLRITASGNIPGKGWTNPRLEPFAFIQPPPDGIYDFDFVADPPQESATDAITPIGVVHLWDPLPPGAKGVRIHVKHDSKKALLGNSEHSERNLGVGNSEHPKRNPNLGNSGHPKRNPSRFTFVDQESVKRVVFFPQALGPLGAKEKPQEASLEYTGPEGHFIFRGAQITQQQTVAGTLVSVNFRSGAADEPSMDFALLLPPVELGEELRQNFKTMGILIHGRGFVVDHTGAQLTYETVNLEGIAEYIPVL</sequence>
<evidence type="ECO:0000313" key="3">
    <source>
        <dbReference type="Proteomes" id="UP000183898"/>
    </source>
</evidence>
<protein>
    <submittedName>
        <fullName evidence="2">Uncharacterized protein</fullName>
    </submittedName>
</protein>